<sequence>TPPDGRGLGATWHGKLDISSALSQVDTRWDQSLTRLSTHIRLELDDQGREKRMRSRQLLRADVDGPDRWVTIFRRDEPGPPPVITTVAPHRIGKVVESEATGLLVAEVLFDRELTRGESIIVEYTLEHRDPRPSSTELQSTLHVPVREYVLEVRFDP</sequence>
<name>A0A941IVR6_9ACTN</name>
<evidence type="ECO:0000313" key="1">
    <source>
        <dbReference type="EMBL" id="MBR7839863.1"/>
    </source>
</evidence>
<keyword evidence="2" id="KW-1185">Reference proteome</keyword>
<proteinExistence type="predicted"/>
<gene>
    <name evidence="1" type="ORF">KDL01_41895</name>
</gene>
<comment type="caution">
    <text evidence="1">The sequence shown here is derived from an EMBL/GenBank/DDBJ whole genome shotgun (WGS) entry which is preliminary data.</text>
</comment>
<dbReference type="AlphaFoldDB" id="A0A941IVR6"/>
<feature type="non-terminal residue" evidence="1">
    <location>
        <position position="1"/>
    </location>
</feature>
<evidence type="ECO:0000313" key="2">
    <source>
        <dbReference type="Proteomes" id="UP000675781"/>
    </source>
</evidence>
<dbReference type="Proteomes" id="UP000675781">
    <property type="component" value="Unassembled WGS sequence"/>
</dbReference>
<accession>A0A941IVR6</accession>
<dbReference type="EMBL" id="JAGSOG010000718">
    <property type="protein sequence ID" value="MBR7839863.1"/>
    <property type="molecule type" value="Genomic_DNA"/>
</dbReference>
<feature type="non-terminal residue" evidence="1">
    <location>
        <position position="157"/>
    </location>
</feature>
<organism evidence="1 2">
    <name type="scientific">Actinospica durhamensis</name>
    <dbReference type="NCBI Taxonomy" id="1508375"/>
    <lineage>
        <taxon>Bacteria</taxon>
        <taxon>Bacillati</taxon>
        <taxon>Actinomycetota</taxon>
        <taxon>Actinomycetes</taxon>
        <taxon>Catenulisporales</taxon>
        <taxon>Actinospicaceae</taxon>
        <taxon>Actinospica</taxon>
    </lineage>
</organism>
<protein>
    <submittedName>
        <fullName evidence="1">Uncharacterized protein</fullName>
    </submittedName>
</protein>
<reference evidence="1" key="1">
    <citation type="submission" date="2021-04" db="EMBL/GenBank/DDBJ databases">
        <title>Genome based classification of Actinospica acidithermotolerans sp. nov., an actinobacterium isolated from an Indonesian hot spring.</title>
        <authorList>
            <person name="Kusuma A.B."/>
            <person name="Putra K.E."/>
            <person name="Nafisah S."/>
            <person name="Loh J."/>
            <person name="Nouioui I."/>
            <person name="Goodfellow M."/>
        </authorList>
    </citation>
    <scope>NUCLEOTIDE SEQUENCE</scope>
    <source>
        <strain evidence="1">CSCA 57</strain>
    </source>
</reference>